<keyword evidence="2" id="KW-0812">Transmembrane</keyword>
<dbReference type="eggNOG" id="arCOG05859">
    <property type="taxonomic scope" value="Archaea"/>
</dbReference>
<feature type="region of interest" description="Disordered" evidence="1">
    <location>
        <begin position="497"/>
        <end position="535"/>
    </location>
</feature>
<keyword evidence="4" id="KW-1185">Reference proteome</keyword>
<organism evidence="3 4">
    <name type="scientific">Pyrococcus yayanosii (strain CH1 / JCM 16557)</name>
    <dbReference type="NCBI Taxonomy" id="529709"/>
    <lineage>
        <taxon>Archaea</taxon>
        <taxon>Methanobacteriati</taxon>
        <taxon>Methanobacteriota</taxon>
        <taxon>Thermococci</taxon>
        <taxon>Thermococcales</taxon>
        <taxon>Thermococcaceae</taxon>
        <taxon>Pyrococcus</taxon>
    </lineage>
</organism>
<keyword evidence="2" id="KW-0472">Membrane</keyword>
<dbReference type="AlphaFoldDB" id="F8AIE0"/>
<reference evidence="3 4" key="1">
    <citation type="journal article" date="2011" name="J. Bacteriol.">
        <title>Complete genome sequence of the obligate piezophilic hyperthermophilic archaeon Pyrococcus yayanosii CH1.</title>
        <authorList>
            <person name="Jun X."/>
            <person name="Lupeng L."/>
            <person name="Minjuan X."/>
            <person name="Oger P."/>
            <person name="Fengping W."/>
            <person name="Jebbar M."/>
            <person name="Xiang X."/>
        </authorList>
    </citation>
    <scope>NUCLEOTIDE SEQUENCE [LARGE SCALE GENOMIC DNA]</scope>
    <source>
        <strain evidence="4">CH1 / JCM 16557</strain>
    </source>
</reference>
<dbReference type="KEGG" id="pya:PYCH_18880"/>
<protein>
    <submittedName>
        <fullName evidence="3">Uncharacterized protein</fullName>
    </submittedName>
</protein>
<evidence type="ECO:0000313" key="3">
    <source>
        <dbReference type="EMBL" id="AEH25543.1"/>
    </source>
</evidence>
<dbReference type="STRING" id="529709.PYCH_18880"/>
<dbReference type="EMBL" id="CP002779">
    <property type="protein sequence ID" value="AEH25543.1"/>
    <property type="molecule type" value="Genomic_DNA"/>
</dbReference>
<dbReference type="HOGENOM" id="CLU_504929_0_0_2"/>
<dbReference type="RefSeq" id="WP_013906598.1">
    <property type="nucleotide sequence ID" value="NC_015680.1"/>
</dbReference>
<dbReference type="OrthoDB" id="86198at2157"/>
<evidence type="ECO:0000256" key="1">
    <source>
        <dbReference type="SAM" id="MobiDB-lite"/>
    </source>
</evidence>
<gene>
    <name evidence="3" type="ordered locus">PYCH_18880</name>
</gene>
<proteinExistence type="predicted"/>
<name>F8AIE0_PYRYC</name>
<feature type="transmembrane region" description="Helical" evidence="2">
    <location>
        <begin position="476"/>
        <end position="494"/>
    </location>
</feature>
<feature type="region of interest" description="Disordered" evidence="1">
    <location>
        <begin position="433"/>
        <end position="466"/>
    </location>
</feature>
<dbReference type="GeneID" id="10838449"/>
<feature type="compositionally biased region" description="Basic and acidic residues" evidence="1">
    <location>
        <begin position="524"/>
        <end position="535"/>
    </location>
</feature>
<evidence type="ECO:0000313" key="4">
    <source>
        <dbReference type="Proteomes" id="UP000008386"/>
    </source>
</evidence>
<keyword evidence="2" id="KW-1133">Transmembrane helix</keyword>
<evidence type="ECO:0000256" key="2">
    <source>
        <dbReference type="SAM" id="Phobius"/>
    </source>
</evidence>
<accession>F8AIE0</accession>
<dbReference type="Proteomes" id="UP000008386">
    <property type="component" value="Chromosome"/>
</dbReference>
<sequence length="535" mass="59974">MKRILIFFLLLFLIPAVSAQYAVFDVEGEIWVLAGDLHEGSVLLKNDLSVNFDYVIIRKHSILDSEGKEVEGIYVTFRRTRFGAWGTGEAKELEYIAFAEADVPPGTYTVSLTLWGFVGGKIYVIKANIPLVVSDKSLVFHEATSYIEERPFSDVALNGESIVVYSHVTNLKSSNVTLRAKAYLVGFQGVVLKEERVLSLEPGDNLIRFELRIPYDLPAGEYELVYELRYEKGEYRYSKKYWVEFGVSVEGFSVESTSTFEGEENVGYVTVISERTIKVNVTVEVYGEDGSNVWSERKEYLLVEGPNMIKVSLPTSSPGKNTVKVEVSYGNVNLGSATGWYTVIAYPRIENVEFDEKGPQLIVTVENRNNAEVAALLSYRLSWENGRIYKETEEVRIPPGESLLVIPLPKEPGNVTYELSLDALGKTIEVKGTIEITPETPTPTPTKSETETRSKVPGTNTTVTETVEGEKGGYEYLILLAFVILAAIVVLLMGRGGRGKKRRQRPRPKRSSPLGRFKPPKPPKSVERRELPRRR</sequence>
<feature type="compositionally biased region" description="Basic residues" evidence="1">
    <location>
        <begin position="497"/>
        <end position="510"/>
    </location>
</feature>